<dbReference type="RefSeq" id="WP_258813655.1">
    <property type="nucleotide sequence ID" value="NZ_JANUGU010000008.1"/>
</dbReference>
<evidence type="ECO:0000256" key="1">
    <source>
        <dbReference type="SAM" id="MobiDB-lite"/>
    </source>
</evidence>
<sequence length="408" mass="41429">MKHRLPILILAGATVAAVLSACGGSGAPPATGMPQFAAQLTAVPVRAVRLYNSGDPSAPATPPLQLTIADGQAKVCQRKTNDTLVCAQVGAALPPATAVNYWRLPDGTDVLTYTRAPGVAGIPDPDAKAAVAFQAAFNGAARAVQAYSASLPRTLGRLIAVGEAGCETAQDDDSGNCTGNGEDPGGGDNAGGIPVVTVTPPPPDPGLPTGGSSGGGTSDPPTGTPDGSGNDTGDGRASPQAPVVVVHGTPDPVASIPIVIIPGTPFADLLPPTNPVEQLAAGAPNSCVNGGIIVVCIRGTRPPSVVGEPQLPSGPTPWFPQSWCDWAHIFCSAGQVPRAPNPTPAPGNQSWPNQEKFNQCMDKARARAKECIAMKDLYPVDATEQCIHEAAQMVYECNLLYGNPTTSP</sequence>
<dbReference type="EMBL" id="JANUGU010000008">
    <property type="protein sequence ID" value="MCS0660469.1"/>
    <property type="molecule type" value="Genomic_DNA"/>
</dbReference>
<evidence type="ECO:0000256" key="2">
    <source>
        <dbReference type="SAM" id="SignalP"/>
    </source>
</evidence>
<feature type="signal peptide" evidence="2">
    <location>
        <begin position="1"/>
        <end position="21"/>
    </location>
</feature>
<evidence type="ECO:0000313" key="4">
    <source>
        <dbReference type="Proteomes" id="UP001204621"/>
    </source>
</evidence>
<protein>
    <submittedName>
        <fullName evidence="3">Uncharacterized protein</fullName>
    </submittedName>
</protein>
<evidence type="ECO:0000313" key="3">
    <source>
        <dbReference type="EMBL" id="MCS0660469.1"/>
    </source>
</evidence>
<proteinExistence type="predicted"/>
<feature type="chain" id="PRO_5045720852" evidence="2">
    <location>
        <begin position="22"/>
        <end position="408"/>
    </location>
</feature>
<name>A0ABT2D2Y1_9BURK</name>
<feature type="compositionally biased region" description="Low complexity" evidence="1">
    <location>
        <begin position="218"/>
        <end position="231"/>
    </location>
</feature>
<comment type="caution">
    <text evidence="3">The sequence shown here is derived from an EMBL/GenBank/DDBJ whole genome shotgun (WGS) entry which is preliminary data.</text>
</comment>
<dbReference type="Proteomes" id="UP001204621">
    <property type="component" value="Unassembled WGS sequence"/>
</dbReference>
<dbReference type="PROSITE" id="PS51257">
    <property type="entry name" value="PROKAR_LIPOPROTEIN"/>
    <property type="match status" value="1"/>
</dbReference>
<keyword evidence="2" id="KW-0732">Signal</keyword>
<feature type="compositionally biased region" description="Gly residues" evidence="1">
    <location>
        <begin position="208"/>
        <end position="217"/>
    </location>
</feature>
<accession>A0ABT2D2Y1</accession>
<feature type="region of interest" description="Disordered" evidence="1">
    <location>
        <begin position="167"/>
        <end position="243"/>
    </location>
</feature>
<organism evidence="3 4">
    <name type="scientific">Massilia terrae</name>
    <dbReference type="NCBI Taxonomy" id="1811224"/>
    <lineage>
        <taxon>Bacteria</taxon>
        <taxon>Pseudomonadati</taxon>
        <taxon>Pseudomonadota</taxon>
        <taxon>Betaproteobacteria</taxon>
        <taxon>Burkholderiales</taxon>
        <taxon>Oxalobacteraceae</taxon>
        <taxon>Telluria group</taxon>
        <taxon>Massilia</taxon>
    </lineage>
</organism>
<keyword evidence="4" id="KW-1185">Reference proteome</keyword>
<gene>
    <name evidence="3" type="ORF">NX778_20555</name>
</gene>
<reference evidence="3 4" key="1">
    <citation type="submission" date="2022-08" db="EMBL/GenBank/DDBJ databases">
        <title>Reclassification of Massilia species as members of the genera Telluria, Duganella, Pseudoduganella, Mokoshia gen. nov. and Zemynaea gen. nov. using orthogonal and non-orthogonal genome-based approaches.</title>
        <authorList>
            <person name="Bowman J.P."/>
        </authorList>
    </citation>
    <scope>NUCLEOTIDE SEQUENCE [LARGE SCALE GENOMIC DNA]</scope>
    <source>
        <strain evidence="3 4">JCM 31606</strain>
    </source>
</reference>